<dbReference type="CDD" id="cd03817">
    <property type="entry name" value="GT4_UGDG-like"/>
    <property type="match status" value="1"/>
</dbReference>
<dbReference type="InterPro" id="IPR028098">
    <property type="entry name" value="Glyco_trans_4-like_N"/>
</dbReference>
<dbReference type="EMBL" id="FOEN01000010">
    <property type="protein sequence ID" value="SEQ42485.1"/>
    <property type="molecule type" value="Genomic_DNA"/>
</dbReference>
<dbReference type="PANTHER" id="PTHR45947">
    <property type="entry name" value="SULFOQUINOVOSYL TRANSFERASE SQD2"/>
    <property type="match status" value="1"/>
</dbReference>
<dbReference type="Pfam" id="PF00534">
    <property type="entry name" value="Glycos_transf_1"/>
    <property type="match status" value="1"/>
</dbReference>
<accession>A0A1H9FX48</accession>
<organism evidence="3 4">
    <name type="scientific">Ignavigranum ruoffiae</name>
    <dbReference type="NCBI Taxonomy" id="89093"/>
    <lineage>
        <taxon>Bacteria</taxon>
        <taxon>Bacillati</taxon>
        <taxon>Bacillota</taxon>
        <taxon>Bacilli</taxon>
        <taxon>Lactobacillales</taxon>
        <taxon>Aerococcaceae</taxon>
        <taxon>Ignavigranum</taxon>
    </lineage>
</organism>
<feature type="domain" description="Glycosyltransferase subfamily 4-like N-terminal" evidence="2">
    <location>
        <begin position="14"/>
        <end position="178"/>
    </location>
</feature>
<keyword evidence="3" id="KW-0808">Transferase</keyword>
<dbReference type="Proteomes" id="UP000198833">
    <property type="component" value="Unassembled WGS sequence"/>
</dbReference>
<dbReference type="Gene3D" id="3.40.50.2000">
    <property type="entry name" value="Glycogen Phosphorylase B"/>
    <property type="match status" value="2"/>
</dbReference>
<feature type="domain" description="Glycosyl transferase family 1" evidence="1">
    <location>
        <begin position="191"/>
        <end position="311"/>
    </location>
</feature>
<evidence type="ECO:0000259" key="2">
    <source>
        <dbReference type="Pfam" id="PF13439"/>
    </source>
</evidence>
<dbReference type="STRING" id="89093.SAMN04488558_11058"/>
<dbReference type="InterPro" id="IPR050194">
    <property type="entry name" value="Glycosyltransferase_grp1"/>
</dbReference>
<dbReference type="AlphaFoldDB" id="A0A1H9FX48"/>
<dbReference type="OrthoDB" id="9802525at2"/>
<evidence type="ECO:0000259" key="1">
    <source>
        <dbReference type="Pfam" id="PF00534"/>
    </source>
</evidence>
<dbReference type="GO" id="GO:0016758">
    <property type="term" value="F:hexosyltransferase activity"/>
    <property type="evidence" value="ECO:0007669"/>
    <property type="project" value="TreeGrafter"/>
</dbReference>
<dbReference type="RefSeq" id="WP_092572519.1">
    <property type="nucleotide sequence ID" value="NZ_FOEN01000010.1"/>
</dbReference>
<dbReference type="Pfam" id="PF13439">
    <property type="entry name" value="Glyco_transf_4"/>
    <property type="match status" value="1"/>
</dbReference>
<evidence type="ECO:0000313" key="3">
    <source>
        <dbReference type="EMBL" id="SEQ42485.1"/>
    </source>
</evidence>
<gene>
    <name evidence="3" type="ORF">SAMN04488558_11058</name>
</gene>
<dbReference type="PANTHER" id="PTHR45947:SF3">
    <property type="entry name" value="SULFOQUINOVOSYL TRANSFERASE SQD2"/>
    <property type="match status" value="1"/>
</dbReference>
<dbReference type="SUPFAM" id="SSF53756">
    <property type="entry name" value="UDP-Glycosyltransferase/glycogen phosphorylase"/>
    <property type="match status" value="1"/>
</dbReference>
<evidence type="ECO:0000313" key="4">
    <source>
        <dbReference type="Proteomes" id="UP000198833"/>
    </source>
</evidence>
<dbReference type="InterPro" id="IPR001296">
    <property type="entry name" value="Glyco_trans_1"/>
</dbReference>
<protein>
    <submittedName>
        <fullName evidence="3">1,2-diacylglycerol 3-glucosyltransferase</fullName>
    </submittedName>
</protein>
<proteinExistence type="predicted"/>
<reference evidence="3 4" key="1">
    <citation type="submission" date="2016-10" db="EMBL/GenBank/DDBJ databases">
        <authorList>
            <person name="de Groot N.N."/>
        </authorList>
    </citation>
    <scope>NUCLEOTIDE SEQUENCE [LARGE SCALE GENOMIC DNA]</scope>
    <source>
        <strain evidence="3 4">DSM 15695</strain>
    </source>
</reference>
<keyword evidence="4" id="KW-1185">Reference proteome</keyword>
<name>A0A1H9FX48_9LACT</name>
<sequence>MKVGLFTDTYFPQVSGVSTSVKLLKEQLIERGHEVVIFTTTDPNGFPEANVVRLPSIPFISFEDRRIAYAGFDRCLKIAKRENIDLVHTHTEFSLGMTGRYVASRMKIPTVHTYHTMYENYTHYIMNGHLIQPKHVRTISRMFCNDSDRLIAPSQLTADTLLSYGVTVPIHVVPTGVNIPKISKEEALENRKIQRQALGLAESDWVFLSLSRLSQEKQIDQVIQAFPKIQQQIPEAFLLIVGDGPARECLENQAQSLGIERIRFVGEIPYEEVGNYYQMADVYLNASESESQGLTYLESIVNYLPIIAKRNDFLENLMQGQAYGDLYQTADELAPIASQFSKKKQLKLIRDINQKDLYSISAERFGCQIEQVYQQLLADNYAQKRPKKTFERFQDSLIAFVREVMVGSDKN</sequence>